<gene>
    <name evidence="2" type="ORF">ACFFMS_27400</name>
</gene>
<dbReference type="InterPro" id="IPR053525">
    <property type="entry name" value="Sortase_D"/>
</dbReference>
<proteinExistence type="predicted"/>
<evidence type="ECO:0000256" key="1">
    <source>
        <dbReference type="ARBA" id="ARBA00022801"/>
    </source>
</evidence>
<dbReference type="InterPro" id="IPR005754">
    <property type="entry name" value="Sortase"/>
</dbReference>
<dbReference type="CDD" id="cd05828">
    <property type="entry name" value="Sortase_D_1"/>
    <property type="match status" value="1"/>
</dbReference>
<dbReference type="Gene3D" id="2.40.260.10">
    <property type="entry name" value="Sortase"/>
    <property type="match status" value="1"/>
</dbReference>
<dbReference type="NCBIfam" id="TIGR01076">
    <property type="entry name" value="sortase_fam"/>
    <property type="match status" value="1"/>
</dbReference>
<name>A0ABV5WMZ9_9BACI</name>
<dbReference type="InterPro" id="IPR023365">
    <property type="entry name" value="Sortase_dom-sf"/>
</dbReference>
<dbReference type="InterPro" id="IPR041999">
    <property type="entry name" value="Sortase_D_1"/>
</dbReference>
<keyword evidence="1" id="KW-0378">Hydrolase</keyword>
<dbReference type="Proteomes" id="UP001589609">
    <property type="component" value="Unassembled WGS sequence"/>
</dbReference>
<dbReference type="SUPFAM" id="SSF63817">
    <property type="entry name" value="Sortase"/>
    <property type="match status" value="1"/>
</dbReference>
<protein>
    <submittedName>
        <fullName evidence="2">Class D sortase</fullName>
    </submittedName>
</protein>
<evidence type="ECO:0000313" key="3">
    <source>
        <dbReference type="Proteomes" id="UP001589609"/>
    </source>
</evidence>
<dbReference type="RefSeq" id="WP_379952011.1">
    <property type="nucleotide sequence ID" value="NZ_JBHMAF010000196.1"/>
</dbReference>
<reference evidence="2 3" key="1">
    <citation type="submission" date="2024-09" db="EMBL/GenBank/DDBJ databases">
        <authorList>
            <person name="Sun Q."/>
            <person name="Mori K."/>
        </authorList>
    </citation>
    <scope>NUCLEOTIDE SEQUENCE [LARGE SCALE GENOMIC DNA]</scope>
    <source>
        <strain evidence="2 3">JCM 11201</strain>
    </source>
</reference>
<dbReference type="EMBL" id="JBHMAF010000196">
    <property type="protein sequence ID" value="MFB9761957.1"/>
    <property type="molecule type" value="Genomic_DNA"/>
</dbReference>
<sequence length="192" mass="21418">MRNYIAALLFIAGVVLISITGWQFIDAKRQQKQSTAEAQEMLGKAKDTKLSRAAFQPQKDETIGMLRIPKIHAVLPIIEGTDPDDLKKGVGHYTSTAFPGDHNQILLSGHRDTVFRKFGEIEKGDELIVELPYGTFRYVMDHAKIVPADDTTVIGSTAPNEVLNVSTCYPFRFVGSAPDRYVIYAYPEEKQS</sequence>
<accession>A0ABV5WMZ9</accession>
<evidence type="ECO:0000313" key="2">
    <source>
        <dbReference type="EMBL" id="MFB9761957.1"/>
    </source>
</evidence>
<dbReference type="NCBIfam" id="NF033746">
    <property type="entry name" value="class_D_sortase"/>
    <property type="match status" value="1"/>
</dbReference>
<dbReference type="PROSITE" id="PS00758">
    <property type="entry name" value="ARGE_DAPE_CPG2_1"/>
    <property type="match status" value="1"/>
</dbReference>
<organism evidence="2 3">
    <name type="scientific">Ectobacillus funiculus</name>
    <dbReference type="NCBI Taxonomy" id="137993"/>
    <lineage>
        <taxon>Bacteria</taxon>
        <taxon>Bacillati</taxon>
        <taxon>Bacillota</taxon>
        <taxon>Bacilli</taxon>
        <taxon>Bacillales</taxon>
        <taxon>Bacillaceae</taxon>
        <taxon>Ectobacillus</taxon>
    </lineage>
</organism>
<dbReference type="Pfam" id="PF04203">
    <property type="entry name" value="Sortase"/>
    <property type="match status" value="1"/>
</dbReference>
<keyword evidence="3" id="KW-1185">Reference proteome</keyword>
<dbReference type="InterPro" id="IPR001261">
    <property type="entry name" value="ArgE/DapE_CS"/>
</dbReference>
<comment type="caution">
    <text evidence="2">The sequence shown here is derived from an EMBL/GenBank/DDBJ whole genome shotgun (WGS) entry which is preliminary data.</text>
</comment>